<evidence type="ECO:0000256" key="2">
    <source>
        <dbReference type="ARBA" id="ARBA00023015"/>
    </source>
</evidence>
<dbReference type="EMBL" id="CP029829">
    <property type="protein sequence ID" value="AWU92947.1"/>
    <property type="molecule type" value="Genomic_DNA"/>
</dbReference>
<reference evidence="6 7" key="1">
    <citation type="journal article" date="2019" name="Int. J. Syst. Evol. Microbiol.">
        <title>Azospirillum ramasamyi sp. nov., a novel diazotrophic bacterium isolated from fermented bovine products.</title>
        <authorList>
            <person name="Anandham R."/>
            <person name="Heo J."/>
            <person name="Krishnamoorthy R."/>
            <person name="SenthilKumar M."/>
            <person name="Gopal N.O."/>
            <person name="Kim S.J."/>
            <person name="Kwon S.W."/>
        </authorList>
    </citation>
    <scope>NUCLEOTIDE SEQUENCE [LARGE SCALE GENOMIC DNA]</scope>
    <source>
        <strain evidence="6 7">M2T2B2</strain>
    </source>
</reference>
<dbReference type="Pfam" id="PF03466">
    <property type="entry name" value="LysR_substrate"/>
    <property type="match status" value="1"/>
</dbReference>
<dbReference type="Pfam" id="PF00126">
    <property type="entry name" value="HTH_1"/>
    <property type="match status" value="1"/>
</dbReference>
<dbReference type="GO" id="GO:0006351">
    <property type="term" value="P:DNA-templated transcription"/>
    <property type="evidence" value="ECO:0007669"/>
    <property type="project" value="TreeGrafter"/>
</dbReference>
<dbReference type="FunFam" id="1.10.10.10:FF:000001">
    <property type="entry name" value="LysR family transcriptional regulator"/>
    <property type="match status" value="1"/>
</dbReference>
<dbReference type="InterPro" id="IPR005119">
    <property type="entry name" value="LysR_subst-bd"/>
</dbReference>
<dbReference type="Gene3D" id="1.10.10.10">
    <property type="entry name" value="Winged helix-like DNA-binding domain superfamily/Winged helix DNA-binding domain"/>
    <property type="match status" value="1"/>
</dbReference>
<proteinExistence type="inferred from homology"/>
<evidence type="ECO:0000256" key="4">
    <source>
        <dbReference type="ARBA" id="ARBA00023163"/>
    </source>
</evidence>
<evidence type="ECO:0000313" key="6">
    <source>
        <dbReference type="EMBL" id="AWU92947.1"/>
    </source>
</evidence>
<dbReference type="RefSeq" id="WP_111065519.1">
    <property type="nucleotide sequence ID" value="NZ_CP029829.1"/>
</dbReference>
<dbReference type="OrthoDB" id="9794694at2"/>
<dbReference type="PROSITE" id="PS50931">
    <property type="entry name" value="HTH_LYSR"/>
    <property type="match status" value="1"/>
</dbReference>
<organism evidence="6 7">
    <name type="scientific">Azospirillum ramasamyi</name>
    <dbReference type="NCBI Taxonomy" id="682998"/>
    <lineage>
        <taxon>Bacteria</taxon>
        <taxon>Pseudomonadati</taxon>
        <taxon>Pseudomonadota</taxon>
        <taxon>Alphaproteobacteria</taxon>
        <taxon>Rhodospirillales</taxon>
        <taxon>Azospirillaceae</taxon>
        <taxon>Azospirillum</taxon>
    </lineage>
</organism>
<keyword evidence="4" id="KW-0804">Transcription</keyword>
<evidence type="ECO:0000313" key="7">
    <source>
        <dbReference type="Proteomes" id="UP000249605"/>
    </source>
</evidence>
<dbReference type="InterPro" id="IPR000847">
    <property type="entry name" value="LysR_HTH_N"/>
</dbReference>
<dbReference type="PANTHER" id="PTHR30537">
    <property type="entry name" value="HTH-TYPE TRANSCRIPTIONAL REGULATOR"/>
    <property type="match status" value="1"/>
</dbReference>
<dbReference type="Gene3D" id="3.40.190.10">
    <property type="entry name" value="Periplasmic binding protein-like II"/>
    <property type="match status" value="2"/>
</dbReference>
<dbReference type="PANTHER" id="PTHR30537:SF26">
    <property type="entry name" value="GLYCINE CLEAVAGE SYSTEM TRANSCRIPTIONAL ACTIVATOR"/>
    <property type="match status" value="1"/>
</dbReference>
<dbReference type="KEGG" id="azm:DM194_00915"/>
<dbReference type="PRINTS" id="PR00039">
    <property type="entry name" value="HTHLYSR"/>
</dbReference>
<accession>A0A2U9S1F4</accession>
<evidence type="ECO:0000256" key="3">
    <source>
        <dbReference type="ARBA" id="ARBA00023125"/>
    </source>
</evidence>
<dbReference type="InterPro" id="IPR036390">
    <property type="entry name" value="WH_DNA-bd_sf"/>
</dbReference>
<keyword evidence="7" id="KW-1185">Reference proteome</keyword>
<keyword evidence="2" id="KW-0805">Transcription regulation</keyword>
<dbReference type="InterPro" id="IPR036388">
    <property type="entry name" value="WH-like_DNA-bd_sf"/>
</dbReference>
<gene>
    <name evidence="6" type="ORF">DM194_00915</name>
</gene>
<name>A0A2U9S1F4_9PROT</name>
<dbReference type="InterPro" id="IPR058163">
    <property type="entry name" value="LysR-type_TF_proteobact-type"/>
</dbReference>
<dbReference type="Proteomes" id="UP000249605">
    <property type="component" value="Chromosome"/>
</dbReference>
<dbReference type="GO" id="GO:0003700">
    <property type="term" value="F:DNA-binding transcription factor activity"/>
    <property type="evidence" value="ECO:0007669"/>
    <property type="project" value="InterPro"/>
</dbReference>
<protein>
    <submittedName>
        <fullName evidence="6">LysR family transcriptional regulator</fullName>
    </submittedName>
</protein>
<comment type="similarity">
    <text evidence="1">Belongs to the LysR transcriptional regulatory family.</text>
</comment>
<dbReference type="SUPFAM" id="SSF46785">
    <property type="entry name" value="Winged helix' DNA-binding domain"/>
    <property type="match status" value="1"/>
</dbReference>
<evidence type="ECO:0000256" key="1">
    <source>
        <dbReference type="ARBA" id="ARBA00009437"/>
    </source>
</evidence>
<feature type="domain" description="HTH lysR-type" evidence="5">
    <location>
        <begin position="9"/>
        <end position="66"/>
    </location>
</feature>
<dbReference type="AlphaFoldDB" id="A0A2U9S1F4"/>
<dbReference type="GO" id="GO:0043565">
    <property type="term" value="F:sequence-specific DNA binding"/>
    <property type="evidence" value="ECO:0007669"/>
    <property type="project" value="TreeGrafter"/>
</dbReference>
<evidence type="ECO:0000259" key="5">
    <source>
        <dbReference type="PROSITE" id="PS50931"/>
    </source>
</evidence>
<keyword evidence="3" id="KW-0238">DNA-binding</keyword>
<dbReference type="SUPFAM" id="SSF53850">
    <property type="entry name" value="Periplasmic binding protein-like II"/>
    <property type="match status" value="1"/>
</dbReference>
<sequence>MQSPRRFLPSLSLLTAFEAAARTGSITAAAKELSLTQSAVSRQIKALEELLEVELFHRERQTIRLTAGGEYYVREVRDALRKISTASLNLRANPYGGTLSIAILPTFGARWLTPRLPKFLAANPGVTINLVTRMAPFDFRLDPVDVAIHFGRPEWPGGEMALLRRETVIPACSRDLRDRFGFRQPGDLRLAPLLHLTSRPDAWERWLTLHDTPADGVHGMLFDQFGTAIQATVAGLGVALLPLFLIGEELHSGQLVPALDLPMESGDAYHVVWPSERTGYPPLAAFRDWILEEARDDGLDDSRPHHELSSSTR</sequence>